<gene>
    <name evidence="1" type="ORF">M569_12664</name>
</gene>
<feature type="non-terminal residue" evidence="1">
    <location>
        <position position="1"/>
    </location>
</feature>
<dbReference type="PANTHER" id="PTHR10811">
    <property type="entry name" value="FRINGE-RELATED"/>
    <property type="match status" value="1"/>
</dbReference>
<dbReference type="Proteomes" id="UP000015453">
    <property type="component" value="Unassembled WGS sequence"/>
</dbReference>
<dbReference type="EMBL" id="AUSU01006377">
    <property type="protein sequence ID" value="EPS62128.1"/>
    <property type="molecule type" value="Genomic_DNA"/>
</dbReference>
<evidence type="ECO:0000313" key="2">
    <source>
        <dbReference type="Proteomes" id="UP000015453"/>
    </source>
</evidence>
<proteinExistence type="predicted"/>
<protein>
    <submittedName>
        <fullName evidence="1">Uncharacterized protein</fullName>
    </submittedName>
</protein>
<organism evidence="1 2">
    <name type="scientific">Genlisea aurea</name>
    <dbReference type="NCBI Taxonomy" id="192259"/>
    <lineage>
        <taxon>Eukaryota</taxon>
        <taxon>Viridiplantae</taxon>
        <taxon>Streptophyta</taxon>
        <taxon>Embryophyta</taxon>
        <taxon>Tracheophyta</taxon>
        <taxon>Spermatophyta</taxon>
        <taxon>Magnoliopsida</taxon>
        <taxon>eudicotyledons</taxon>
        <taxon>Gunneridae</taxon>
        <taxon>Pentapetalae</taxon>
        <taxon>asterids</taxon>
        <taxon>lamiids</taxon>
        <taxon>Lamiales</taxon>
        <taxon>Lentibulariaceae</taxon>
        <taxon>Genlisea</taxon>
    </lineage>
</organism>
<keyword evidence="2" id="KW-1185">Reference proteome</keyword>
<sequence length="423" mass="48369">QFGSPETPTNLNHIVFGIVGSEQGWQSRRNYIESWWRPNVTRGYVFLDQNPNPSLLPWPETSPPYRISSDLREFLNKSEVRAQRMVNGIMEVLREVEAEGGGGGFRWLVMGDDDTIFFTDNLVDMVSRFDHRKYYYLGARSEFIYSNYWFSFDQAFGGGGIMLSYPLAKAMAKDMKNCLKRYAYLNSADNTTRACVTDLGTNLLPQQGNHQLDFRGDISGLLSSHPIAPLISLHHFDFVDPIFPTMDRFESTRHLMSAASADQSRMLQQTICYHRGFRWSLSVSWGYLAQIYETILPRSHLHTPIETFQPWLETPGPPHYMFNTRLRSAESCLAPHLFYLEALKKVPGGHEIQTTYARSTARGVSPCRSEEGRPAEFVRVIQVFSPATKRYETDRCECCDIIRVGGDKVQVKIRRCLTGEVIA</sequence>
<evidence type="ECO:0000313" key="1">
    <source>
        <dbReference type="EMBL" id="EPS62128.1"/>
    </source>
</evidence>
<dbReference type="FunFam" id="3.90.550.50:FF:000061">
    <property type="entry name" value="AT4g00300 protein"/>
    <property type="match status" value="1"/>
</dbReference>
<dbReference type="Gene3D" id="3.90.550.50">
    <property type="match status" value="1"/>
</dbReference>
<dbReference type="Pfam" id="PF04646">
    <property type="entry name" value="DUF604"/>
    <property type="match status" value="1"/>
</dbReference>
<name>S8DH28_9LAMI</name>
<comment type="caution">
    <text evidence="1">The sequence shown here is derived from an EMBL/GenBank/DDBJ whole genome shotgun (WGS) entry which is preliminary data.</text>
</comment>
<dbReference type="InterPro" id="IPR006740">
    <property type="entry name" value="DUF604"/>
</dbReference>
<accession>S8DH28</accession>
<reference evidence="1 2" key="1">
    <citation type="journal article" date="2013" name="BMC Genomics">
        <title>The miniature genome of a carnivorous plant Genlisea aurea contains a low number of genes and short non-coding sequences.</title>
        <authorList>
            <person name="Leushkin E.V."/>
            <person name="Sutormin R.A."/>
            <person name="Nabieva E.R."/>
            <person name="Penin A.A."/>
            <person name="Kondrashov A.S."/>
            <person name="Logacheva M.D."/>
        </authorList>
    </citation>
    <scope>NUCLEOTIDE SEQUENCE [LARGE SCALE GENOMIC DNA]</scope>
</reference>
<dbReference type="AlphaFoldDB" id="S8DH28"/>
<dbReference type="OrthoDB" id="414175at2759"/>